<dbReference type="EMBL" id="JAXCLW010000007">
    <property type="protein sequence ID" value="MDY0884979.1"/>
    <property type="molecule type" value="Genomic_DNA"/>
</dbReference>
<dbReference type="InterPro" id="IPR018976">
    <property type="entry name" value="Imelysin-like"/>
</dbReference>
<protein>
    <submittedName>
        <fullName evidence="4">Imelysin family protein</fullName>
    </submittedName>
</protein>
<dbReference type="Gene3D" id="1.20.1420.20">
    <property type="entry name" value="M75 peptidase, HXXE motif"/>
    <property type="match status" value="1"/>
</dbReference>
<accession>A0ABU5EGI3</accession>
<evidence type="ECO:0000259" key="3">
    <source>
        <dbReference type="Pfam" id="PF09375"/>
    </source>
</evidence>
<organism evidence="4 5">
    <name type="scientific">Dongia soli</name>
    <dbReference type="NCBI Taxonomy" id="600628"/>
    <lineage>
        <taxon>Bacteria</taxon>
        <taxon>Pseudomonadati</taxon>
        <taxon>Pseudomonadota</taxon>
        <taxon>Alphaproteobacteria</taxon>
        <taxon>Rhodospirillales</taxon>
        <taxon>Dongiaceae</taxon>
        <taxon>Dongia</taxon>
    </lineage>
</organism>
<keyword evidence="5" id="KW-1185">Reference proteome</keyword>
<evidence type="ECO:0000313" key="5">
    <source>
        <dbReference type="Proteomes" id="UP001279642"/>
    </source>
</evidence>
<dbReference type="RefSeq" id="WP_320510053.1">
    <property type="nucleotide sequence ID" value="NZ_JAXCLW010000007.1"/>
</dbReference>
<sequence>MRRQVVGISVNAQLSQNREMMLKSSLFGAAALLLASTAIVAPAMMTPAQAAAPKAKAVLAHYADLAYATYDDSVTTAKALDKAVDALLADPTDKTLAAARDAWKAARPSYQQSEAYRFGNPEVDELEGTVNAWPLDEGLIDYVADSYGDSSDSNPLYRANVIANKEIQIGKDKVDASVIDKKLIQSLQEAGGVESNVAIGYHAIEFLLWGQDLNGTGPGAGNRPATDYDQKNCTNGNCDRRAAYLKAATDLLIDDLTAMRDLWGKEGAARKRLLGGNEKEGLAVILTGLGSLSYGELGGERTKLGLMLHDPEEEHDCFSDNTYNSHFYDQQGMVNVYTGTYTRADGSVMKGPSLHDYAKATAAKADARLMEDMKATTAAMTTMKQTGDSGKMAYDQMIGPDNPEGNKIVQDVVDTLVAQTHGVEGVVSALGLKIKVEGSDSLDNPSAVSTE</sequence>
<feature type="domain" description="Imelysin-like" evidence="3">
    <location>
        <begin position="66"/>
        <end position="421"/>
    </location>
</feature>
<comment type="caution">
    <text evidence="4">The sequence shown here is derived from an EMBL/GenBank/DDBJ whole genome shotgun (WGS) entry which is preliminary data.</text>
</comment>
<evidence type="ECO:0000313" key="4">
    <source>
        <dbReference type="EMBL" id="MDY0884979.1"/>
    </source>
</evidence>
<proteinExistence type="predicted"/>
<comment type="subcellular location">
    <subcellularLocation>
        <location evidence="1">Cell envelope</location>
    </subcellularLocation>
</comment>
<reference evidence="4 5" key="1">
    <citation type="journal article" date="2016" name="Antonie Van Leeuwenhoek">
        <title>Dongia soli sp. nov., isolated from soil from Dokdo, Korea.</title>
        <authorList>
            <person name="Kim D.U."/>
            <person name="Lee H."/>
            <person name="Kim H."/>
            <person name="Kim S.G."/>
            <person name="Ka J.O."/>
        </authorList>
    </citation>
    <scope>NUCLEOTIDE SEQUENCE [LARGE SCALE GENOMIC DNA]</scope>
    <source>
        <strain evidence="4 5">D78</strain>
    </source>
</reference>
<dbReference type="Proteomes" id="UP001279642">
    <property type="component" value="Unassembled WGS sequence"/>
</dbReference>
<dbReference type="Pfam" id="PF09375">
    <property type="entry name" value="Peptidase_M75"/>
    <property type="match status" value="1"/>
</dbReference>
<evidence type="ECO:0000256" key="2">
    <source>
        <dbReference type="ARBA" id="ARBA00022729"/>
    </source>
</evidence>
<dbReference type="InterPro" id="IPR038352">
    <property type="entry name" value="Imelysin_sf"/>
</dbReference>
<keyword evidence="2" id="KW-0732">Signal</keyword>
<name>A0ABU5EGI3_9PROT</name>
<dbReference type="CDD" id="cd14657">
    <property type="entry name" value="Imelysin_IrpA-like"/>
    <property type="match status" value="1"/>
</dbReference>
<evidence type="ECO:0000256" key="1">
    <source>
        <dbReference type="ARBA" id="ARBA00004196"/>
    </source>
</evidence>
<gene>
    <name evidence="4" type="ORF">SMD27_19195</name>
</gene>